<name>A0ABX1CI35_9ACTN</name>
<gene>
    <name evidence="1" type="ORF">HCN52_18655</name>
</gene>
<dbReference type="Pfam" id="PF10025">
    <property type="entry name" value="DUF2267"/>
    <property type="match status" value="1"/>
</dbReference>
<protein>
    <submittedName>
        <fullName evidence="1">DUF2267 domain-containing protein</fullName>
    </submittedName>
</protein>
<dbReference type="Gene3D" id="1.10.490.110">
    <property type="entry name" value="Uncharacterized conserved protein DUF2267"/>
    <property type="match status" value="1"/>
</dbReference>
<dbReference type="InterPro" id="IPR038282">
    <property type="entry name" value="DUF2267_sf"/>
</dbReference>
<dbReference type="EMBL" id="JAAVJC010000210">
    <property type="protein sequence ID" value="NJQ16899.1"/>
    <property type="molecule type" value="Genomic_DNA"/>
</dbReference>
<evidence type="ECO:0000313" key="1">
    <source>
        <dbReference type="EMBL" id="NJQ16899.1"/>
    </source>
</evidence>
<keyword evidence="2" id="KW-1185">Reference proteome</keyword>
<organism evidence="1 2">
    <name type="scientific">Streptomyces bohaiensis</name>
    <dbReference type="NCBI Taxonomy" id="1431344"/>
    <lineage>
        <taxon>Bacteria</taxon>
        <taxon>Bacillati</taxon>
        <taxon>Actinomycetota</taxon>
        <taxon>Actinomycetes</taxon>
        <taxon>Kitasatosporales</taxon>
        <taxon>Streptomycetaceae</taxon>
        <taxon>Streptomyces</taxon>
    </lineage>
</organism>
<dbReference type="InterPro" id="IPR018727">
    <property type="entry name" value="DUF2267"/>
</dbReference>
<comment type="caution">
    <text evidence="1">The sequence shown here is derived from an EMBL/GenBank/DDBJ whole genome shotgun (WGS) entry which is preliminary data.</text>
</comment>
<proteinExistence type="predicted"/>
<dbReference type="Proteomes" id="UP000727056">
    <property type="component" value="Unassembled WGS sequence"/>
</dbReference>
<sequence>MAVVAAGPSAAGVPARVTRRQGRAFPFPAALRPVIRVLPRTSASVLTRKAPPVTHPRPLAAQPTSVRVASDDSAAFHHFLEQVRYEGAYPTRERAEESVRRVLSALGGQLGRADRSALADCLPGPAARLLTRATAAPRSLTGWEFVQEMTERCGGSPATNRWDVGAVLHVLARGAERSVLDRVIAALPGGYALLFGRPELVGRPELASAA</sequence>
<reference evidence="1 2" key="1">
    <citation type="submission" date="2020-03" db="EMBL/GenBank/DDBJ databases">
        <title>Draft genome of Streptomyces sp. ventii, isolated from the Axial Seamount in the Pacific Ocean, and resequencing of the two type strains Streptomyces lonarensis strain NCL 716 and Streptomyces bohaiensis strain 11A07.</title>
        <authorList>
            <person name="Loughran R.M."/>
            <person name="Pfannmuller K.M."/>
            <person name="Wasson B.J."/>
            <person name="Deadmond M.C."/>
            <person name="Paddock B.E."/>
            <person name="Koyack M.J."/>
            <person name="Gallegos D.A."/>
            <person name="Mitchell E.A."/>
            <person name="Ushijima B."/>
            <person name="Saw J.H."/>
            <person name="Mcphail K.L."/>
            <person name="Videau P."/>
        </authorList>
    </citation>
    <scope>NUCLEOTIDE SEQUENCE [LARGE SCALE GENOMIC DNA]</scope>
    <source>
        <strain evidence="1 2">11A07</strain>
    </source>
</reference>
<evidence type="ECO:0000313" key="2">
    <source>
        <dbReference type="Proteomes" id="UP000727056"/>
    </source>
</evidence>
<accession>A0ABX1CI35</accession>